<dbReference type="GO" id="GO:0016787">
    <property type="term" value="F:hydrolase activity"/>
    <property type="evidence" value="ECO:0007669"/>
    <property type="project" value="UniProtKB-KW"/>
</dbReference>
<keyword evidence="1" id="KW-0808">Transferase</keyword>
<dbReference type="InterPro" id="IPR002912">
    <property type="entry name" value="ACT_dom"/>
</dbReference>
<dbReference type="EMBL" id="JNSL01000195">
    <property type="protein sequence ID" value="KGA13244.1"/>
    <property type="molecule type" value="Genomic_DNA"/>
</dbReference>
<dbReference type="InterPro" id="IPR006674">
    <property type="entry name" value="HD_domain"/>
</dbReference>
<dbReference type="Gene3D" id="1.10.3090.10">
    <property type="entry name" value="cca-adding enzyme, domain 2"/>
    <property type="match status" value="1"/>
</dbReference>
<evidence type="ECO:0000256" key="4">
    <source>
        <dbReference type="ARBA" id="ARBA00022801"/>
    </source>
</evidence>
<dbReference type="CDD" id="cd04899">
    <property type="entry name" value="ACT_ACR-UUR-like_2"/>
    <property type="match status" value="1"/>
</dbReference>
<dbReference type="PROSITE" id="PS51831">
    <property type="entry name" value="HD"/>
    <property type="match status" value="1"/>
</dbReference>
<dbReference type="Pfam" id="PF01842">
    <property type="entry name" value="ACT"/>
    <property type="match status" value="1"/>
</dbReference>
<dbReference type="PANTHER" id="PTHR47320:SF1">
    <property type="entry name" value="BIFUNCTIONAL URIDYLYLTRANSFERASE_URIDYLYL-REMOVING ENZYME"/>
    <property type="match status" value="1"/>
</dbReference>
<keyword evidence="2" id="KW-0548">Nucleotidyltransferase</keyword>
<dbReference type="InterPro" id="IPR013546">
    <property type="entry name" value="PII_UdlTrfase/GS_AdlTrfase"/>
</dbReference>
<dbReference type="HAMAP" id="MF_00277">
    <property type="entry name" value="PII_uridylyl_transf"/>
    <property type="match status" value="1"/>
</dbReference>
<evidence type="ECO:0000313" key="9">
    <source>
        <dbReference type="EMBL" id="KGA13244.1"/>
    </source>
</evidence>
<dbReference type="InterPro" id="IPR043519">
    <property type="entry name" value="NT_sf"/>
</dbReference>
<accession>A0A094PU74</accession>
<dbReference type="CDD" id="cd00077">
    <property type="entry name" value="HDc"/>
    <property type="match status" value="1"/>
</dbReference>
<dbReference type="AlphaFoldDB" id="A0A094PU74"/>
<reference evidence="9" key="1">
    <citation type="submission" date="2014-06" db="EMBL/GenBank/DDBJ databases">
        <title>Key roles for freshwater Actinobacteria revealed by deep metagenomic sequencing.</title>
        <authorList>
            <person name="Ghai R."/>
            <person name="Mizuno C.M."/>
            <person name="Picazo A."/>
            <person name="Camacho A."/>
            <person name="Rodriguez-Valera F."/>
        </authorList>
    </citation>
    <scope>NUCLEOTIDE SEQUENCE</scope>
</reference>
<dbReference type="InterPro" id="IPR010043">
    <property type="entry name" value="UTase/UR"/>
</dbReference>
<dbReference type="InterPro" id="IPR045865">
    <property type="entry name" value="ACT-like_dom_sf"/>
</dbReference>
<evidence type="ECO:0000259" key="8">
    <source>
        <dbReference type="PROSITE" id="PS51831"/>
    </source>
</evidence>
<evidence type="ECO:0008006" key="10">
    <source>
        <dbReference type="Google" id="ProtNLM"/>
    </source>
</evidence>
<feature type="domain" description="ACT" evidence="7">
    <location>
        <begin position="692"/>
        <end position="767"/>
    </location>
</feature>
<protein>
    <recommendedName>
        <fullName evidence="10">ACT domain-containing protein</fullName>
    </recommendedName>
</protein>
<keyword evidence="3" id="KW-0677">Repeat</keyword>
<evidence type="ECO:0000259" key="7">
    <source>
        <dbReference type="PROSITE" id="PS51671"/>
    </source>
</evidence>
<dbReference type="SUPFAM" id="SSF55021">
    <property type="entry name" value="ACT-like"/>
    <property type="match status" value="2"/>
</dbReference>
<dbReference type="Pfam" id="PF01966">
    <property type="entry name" value="HD"/>
    <property type="match status" value="1"/>
</dbReference>
<dbReference type="SMART" id="SM00471">
    <property type="entry name" value="HDc"/>
    <property type="match status" value="1"/>
</dbReference>
<evidence type="ECO:0000256" key="5">
    <source>
        <dbReference type="ARBA" id="ARBA00022842"/>
    </source>
</evidence>
<dbReference type="Pfam" id="PF08335">
    <property type="entry name" value="GlnD_UR_UTase"/>
    <property type="match status" value="2"/>
</dbReference>
<sequence>MDYLKERNELRSAPIGAERRRHLSDITDSFLIEIFNNAVSKKDFHKVALIGVGGSGRQSMTLGSDLDLVLVHENGFKIDEIAQKIWYPIWDLGIKLDHSVRTPTQVRNMAAEDIAVVLGWLDARSIVGNSEFEKQISTAVLQDWRAFADKRLLELHDKVLERKEKFGELAQLIEPDLKESYGGLRDVTALRSVAATWKSDIPKVVLDQVNEKLLDVRDALHTVLDKPSDKLIRQEQPVVAQKLGFSDADQLIRHVSSLARVIAHHSDVTWHRIKSAEKKSGLFKKLRTENRSPLADGVVLQDDYVVLARDAKTTEDATLGLRLAAAGAQSGYLISPHTLERLANELPTLNTPWPIEARDSFVSLLGSGRQLIPIWESIDFAGLISNWIPVWNRVRGCPQSSQVHSFTVDRHLLETAIHANKFTRDVSRPDLLLVGSLFHDIGKGGVKDHSDEGAEIIKDLAPKMGFEKQDCLILERLVQHHLLLPETATTRDLEDPLTIKSVVDKVQTEDFLELLHALTLADALATGPMASSDWRQSLIGELVAKVKNELRGERIDKDPHLSKEKQELAKRKEDVIVEANQIDQGLSLTIVVEDRTGLLGLIAGVLSVHRLLVRSARTETINNKAVTTWRVTPEFGDAPNLSQIQESLRLALNGQLDVFEKLSLRAQYLPQPVSVTASKILEIKGISNSATVIEVRAHDEPGFLSKIAHAISETGVDIQAAIVETLGSEVVDVFYVREPNGEILSDKRCQELVQALDYACNHVPATI</sequence>
<dbReference type="PANTHER" id="PTHR47320">
    <property type="entry name" value="BIFUNCTIONAL URIDYLYLTRANSFERASE/URIDYLYL-REMOVING ENZYME"/>
    <property type="match status" value="1"/>
</dbReference>
<keyword evidence="4" id="KW-0378">Hydrolase</keyword>
<organism evidence="9">
    <name type="scientific">freshwater metagenome</name>
    <dbReference type="NCBI Taxonomy" id="449393"/>
    <lineage>
        <taxon>unclassified sequences</taxon>
        <taxon>metagenomes</taxon>
        <taxon>ecological metagenomes</taxon>
    </lineage>
</organism>
<dbReference type="SUPFAM" id="SSF109604">
    <property type="entry name" value="HD-domain/PDEase-like"/>
    <property type="match status" value="1"/>
</dbReference>
<dbReference type="InterPro" id="IPR003607">
    <property type="entry name" value="HD/PDEase_dom"/>
</dbReference>
<keyword evidence="6" id="KW-0511">Multifunctional enzyme</keyword>
<dbReference type="SUPFAM" id="SSF81301">
    <property type="entry name" value="Nucleotidyltransferase"/>
    <property type="match status" value="1"/>
</dbReference>
<dbReference type="PROSITE" id="PS51671">
    <property type="entry name" value="ACT"/>
    <property type="match status" value="2"/>
</dbReference>
<feature type="domain" description="ACT" evidence="7">
    <location>
        <begin position="587"/>
        <end position="667"/>
    </location>
</feature>
<name>A0A094PU74_9ZZZZ</name>
<evidence type="ECO:0000256" key="3">
    <source>
        <dbReference type="ARBA" id="ARBA00022737"/>
    </source>
</evidence>
<dbReference type="NCBIfam" id="NF002895">
    <property type="entry name" value="PRK03381.1"/>
    <property type="match status" value="1"/>
</dbReference>
<evidence type="ECO:0000256" key="2">
    <source>
        <dbReference type="ARBA" id="ARBA00022695"/>
    </source>
</evidence>
<dbReference type="GO" id="GO:0008773">
    <property type="term" value="F:[protein-PII] uridylyltransferase activity"/>
    <property type="evidence" value="ECO:0007669"/>
    <property type="project" value="InterPro"/>
</dbReference>
<evidence type="ECO:0000256" key="6">
    <source>
        <dbReference type="ARBA" id="ARBA00023268"/>
    </source>
</evidence>
<gene>
    <name evidence="9" type="ORF">GM51_20250</name>
</gene>
<keyword evidence="5" id="KW-0460">Magnesium</keyword>
<dbReference type="PIRSF" id="PIRSF006288">
    <property type="entry name" value="PII_uridyltransf"/>
    <property type="match status" value="1"/>
</dbReference>
<proteinExistence type="inferred from homology"/>
<evidence type="ECO:0000256" key="1">
    <source>
        <dbReference type="ARBA" id="ARBA00022679"/>
    </source>
</evidence>
<comment type="caution">
    <text evidence="9">The sequence shown here is derived from an EMBL/GenBank/DDBJ whole genome shotgun (WGS) entry which is preliminary data.</text>
</comment>
<feature type="domain" description="HD" evidence="8">
    <location>
        <begin position="408"/>
        <end position="529"/>
    </location>
</feature>